<feature type="transmembrane region" description="Helical" evidence="1">
    <location>
        <begin position="139"/>
        <end position="157"/>
    </location>
</feature>
<proteinExistence type="predicted"/>
<keyword evidence="1" id="KW-1133">Transmembrane helix</keyword>
<evidence type="ECO:0000313" key="3">
    <source>
        <dbReference type="Proteomes" id="UP000562492"/>
    </source>
</evidence>
<dbReference type="RefSeq" id="WP_184711106.1">
    <property type="nucleotide sequence ID" value="NZ_JACHKZ010000033.1"/>
</dbReference>
<sequence>MSWSYIDWAERAGIECLKGRLETAAFLQKEATTLLSILLVGIGGGIGYSAKLFEGGMTPWIAGIAASTVWLSLVAMVLMMKCIKTMNTQLLYNLPLNIYRPEMNFSEIQVREAELRNVNERIKITIASNDRRATWLDRVRYMAIATPIIFCVATAIASH</sequence>
<dbReference type="Proteomes" id="UP000562492">
    <property type="component" value="Unassembled WGS sequence"/>
</dbReference>
<name>A0ABR6RK84_9BURK</name>
<organism evidence="2 3">
    <name type="scientific">Comamonas odontotermitis</name>
    <dbReference type="NCBI Taxonomy" id="379895"/>
    <lineage>
        <taxon>Bacteria</taxon>
        <taxon>Pseudomonadati</taxon>
        <taxon>Pseudomonadota</taxon>
        <taxon>Betaproteobacteria</taxon>
        <taxon>Burkholderiales</taxon>
        <taxon>Comamonadaceae</taxon>
        <taxon>Comamonas</taxon>
    </lineage>
</organism>
<gene>
    <name evidence="2" type="ORF">HNP33_003710</name>
</gene>
<keyword evidence="1" id="KW-0812">Transmembrane</keyword>
<feature type="transmembrane region" description="Helical" evidence="1">
    <location>
        <begin position="31"/>
        <end position="48"/>
    </location>
</feature>
<reference evidence="2 3" key="1">
    <citation type="submission" date="2020-08" db="EMBL/GenBank/DDBJ databases">
        <title>Functional genomics of gut bacteria from endangered species of beetles.</title>
        <authorList>
            <person name="Carlos-Shanley C."/>
        </authorList>
    </citation>
    <scope>NUCLEOTIDE SEQUENCE [LARGE SCALE GENOMIC DNA]</scope>
    <source>
        <strain evidence="2 3">S00124</strain>
    </source>
</reference>
<dbReference type="EMBL" id="JACHKZ010000033">
    <property type="protein sequence ID" value="MBB6579596.1"/>
    <property type="molecule type" value="Genomic_DNA"/>
</dbReference>
<accession>A0ABR6RK84</accession>
<feature type="transmembrane region" description="Helical" evidence="1">
    <location>
        <begin position="60"/>
        <end position="80"/>
    </location>
</feature>
<comment type="caution">
    <text evidence="2">The sequence shown here is derived from an EMBL/GenBank/DDBJ whole genome shotgun (WGS) entry which is preliminary data.</text>
</comment>
<keyword evidence="3" id="KW-1185">Reference proteome</keyword>
<evidence type="ECO:0000313" key="2">
    <source>
        <dbReference type="EMBL" id="MBB6579596.1"/>
    </source>
</evidence>
<keyword evidence="1" id="KW-0472">Membrane</keyword>
<protein>
    <submittedName>
        <fullName evidence="2">Uncharacterized protein</fullName>
    </submittedName>
</protein>
<evidence type="ECO:0000256" key="1">
    <source>
        <dbReference type="SAM" id="Phobius"/>
    </source>
</evidence>